<keyword evidence="1" id="KW-0812">Transmembrane</keyword>
<feature type="transmembrane region" description="Helical" evidence="1">
    <location>
        <begin position="12"/>
        <end position="33"/>
    </location>
</feature>
<feature type="transmembrane region" description="Helical" evidence="1">
    <location>
        <begin position="283"/>
        <end position="304"/>
    </location>
</feature>
<evidence type="ECO:0000313" key="2">
    <source>
        <dbReference type="EMBL" id="RKD32702.1"/>
    </source>
</evidence>
<accession>A0A419T5H4</accession>
<dbReference type="EMBL" id="MCIA01000010">
    <property type="protein sequence ID" value="RKD32702.1"/>
    <property type="molecule type" value="Genomic_DNA"/>
</dbReference>
<keyword evidence="1" id="KW-1133">Transmembrane helix</keyword>
<protein>
    <submittedName>
        <fullName evidence="2">Uncharacterized protein</fullName>
    </submittedName>
</protein>
<proteinExistence type="predicted"/>
<reference evidence="2 3" key="1">
    <citation type="submission" date="2016-08" db="EMBL/GenBank/DDBJ databases">
        <title>A new outlook on sporulation: Clostridium algidixylanolyticum.</title>
        <authorList>
            <person name="Poppleton D.I."/>
            <person name="Gribaldo S."/>
        </authorList>
    </citation>
    <scope>NUCLEOTIDE SEQUENCE [LARGE SCALE GENOMIC DNA]</scope>
    <source>
        <strain evidence="2 3">SPL73</strain>
    </source>
</reference>
<feature type="transmembrane region" description="Helical" evidence="1">
    <location>
        <begin position="77"/>
        <end position="95"/>
    </location>
</feature>
<dbReference type="OrthoDB" id="9920222at2"/>
<keyword evidence="3" id="KW-1185">Reference proteome</keyword>
<evidence type="ECO:0000256" key="1">
    <source>
        <dbReference type="SAM" id="Phobius"/>
    </source>
</evidence>
<feature type="transmembrane region" description="Helical" evidence="1">
    <location>
        <begin position="45"/>
        <end position="65"/>
    </location>
</feature>
<comment type="caution">
    <text evidence="2">The sequence shown here is derived from an EMBL/GenBank/DDBJ whole genome shotgun (WGS) entry which is preliminary data.</text>
</comment>
<feature type="transmembrane region" description="Helical" evidence="1">
    <location>
        <begin position="115"/>
        <end position="132"/>
    </location>
</feature>
<dbReference type="AlphaFoldDB" id="A0A419T5H4"/>
<name>A0A419T5H4_9FIRM</name>
<feature type="transmembrane region" description="Helical" evidence="1">
    <location>
        <begin position="218"/>
        <end position="236"/>
    </location>
</feature>
<feature type="transmembrane region" description="Helical" evidence="1">
    <location>
        <begin position="245"/>
        <end position="263"/>
    </location>
</feature>
<keyword evidence="1" id="KW-0472">Membrane</keyword>
<organism evidence="2 3">
    <name type="scientific">Lacrimispora algidixylanolytica</name>
    <dbReference type="NCBI Taxonomy" id="94868"/>
    <lineage>
        <taxon>Bacteria</taxon>
        <taxon>Bacillati</taxon>
        <taxon>Bacillota</taxon>
        <taxon>Clostridia</taxon>
        <taxon>Lachnospirales</taxon>
        <taxon>Lachnospiraceae</taxon>
        <taxon>Lacrimispora</taxon>
    </lineage>
</organism>
<feature type="transmembrane region" description="Helical" evidence="1">
    <location>
        <begin position="144"/>
        <end position="161"/>
    </location>
</feature>
<gene>
    <name evidence="2" type="ORF">BET01_17510</name>
</gene>
<dbReference type="RefSeq" id="WP_120196410.1">
    <property type="nucleotide sequence ID" value="NZ_MCIA01000010.1"/>
</dbReference>
<dbReference type="Proteomes" id="UP000284277">
    <property type="component" value="Unassembled WGS sequence"/>
</dbReference>
<evidence type="ECO:0000313" key="3">
    <source>
        <dbReference type="Proteomes" id="UP000284277"/>
    </source>
</evidence>
<sequence>MNYEKSLIKKKEWLFFVPFFLISVLSGKLVWIYSDDKSELIHKAIIGLKWLFCFMFIAAVIYEIYKLIKKDHSMEKVWLLSGIFILVQFVGVYQFELILNYYNIVLNNVMFHDIMTSQICSIPYIIFLLYYVIINKNEKSKNGLNKVDILFLFLLFLLPFLRDINSYMFREVIEGMKGDRVTIITRFIYPEDMRYIEKANKAEKIMHQLSLVNSYINYIYPITIYGAICVGGITLLRDKITVSKYLALGGIFVFVHYFGMIYFDKFLRCFNQSFDAANINLFYNIVLSFSYFRLYIFLLILYFIKRLFHRFQEKKLFI</sequence>